<gene>
    <name evidence="2" type="ORF">mPipKuh1_000157</name>
</gene>
<feature type="compositionally biased region" description="Polar residues" evidence="1">
    <location>
        <begin position="74"/>
        <end position="84"/>
    </location>
</feature>
<comment type="caution">
    <text evidence="2">The sequence shown here is derived from an EMBL/GenBank/DDBJ whole genome shotgun (WGS) entry which is preliminary data.</text>
</comment>
<evidence type="ECO:0000313" key="3">
    <source>
        <dbReference type="Proteomes" id="UP000558488"/>
    </source>
</evidence>
<proteinExistence type="predicted"/>
<feature type="region of interest" description="Disordered" evidence="1">
    <location>
        <begin position="39"/>
        <end position="111"/>
    </location>
</feature>
<protein>
    <recommendedName>
        <fullName evidence="4">POU class 6 homeobox 1</fullName>
    </recommendedName>
</protein>
<name>A0A7J7ZF53_PIPKU</name>
<dbReference type="EMBL" id="JACAGB010000003">
    <property type="protein sequence ID" value="KAF6372774.1"/>
    <property type="molecule type" value="Genomic_DNA"/>
</dbReference>
<evidence type="ECO:0008006" key="4">
    <source>
        <dbReference type="Google" id="ProtNLM"/>
    </source>
</evidence>
<dbReference type="AlphaFoldDB" id="A0A7J7ZF53"/>
<feature type="compositionally biased region" description="Low complexity" evidence="1">
    <location>
        <begin position="50"/>
        <end position="71"/>
    </location>
</feature>
<evidence type="ECO:0000313" key="2">
    <source>
        <dbReference type="EMBL" id="KAF6372774.1"/>
    </source>
</evidence>
<keyword evidence="3" id="KW-1185">Reference proteome</keyword>
<organism evidence="2 3">
    <name type="scientific">Pipistrellus kuhlii</name>
    <name type="common">Kuhl's pipistrelle</name>
    <dbReference type="NCBI Taxonomy" id="59472"/>
    <lineage>
        <taxon>Eukaryota</taxon>
        <taxon>Metazoa</taxon>
        <taxon>Chordata</taxon>
        <taxon>Craniata</taxon>
        <taxon>Vertebrata</taxon>
        <taxon>Euteleostomi</taxon>
        <taxon>Mammalia</taxon>
        <taxon>Eutheria</taxon>
        <taxon>Laurasiatheria</taxon>
        <taxon>Chiroptera</taxon>
        <taxon>Yangochiroptera</taxon>
        <taxon>Vespertilionidae</taxon>
        <taxon>Pipistrellus</taxon>
    </lineage>
</organism>
<feature type="compositionally biased region" description="Low complexity" evidence="1">
    <location>
        <begin position="191"/>
        <end position="215"/>
    </location>
</feature>
<feature type="region of interest" description="Disordered" evidence="1">
    <location>
        <begin position="228"/>
        <end position="249"/>
    </location>
</feature>
<feature type="compositionally biased region" description="Polar residues" evidence="1">
    <location>
        <begin position="127"/>
        <end position="142"/>
    </location>
</feature>
<accession>A0A7J7ZF53</accession>
<feature type="region of interest" description="Disordered" evidence="1">
    <location>
        <begin position="127"/>
        <end position="215"/>
    </location>
</feature>
<sequence length="249" mass="25225">MDPGAGPESSLTVNEQVIVMSGHETIRVLEVGVDAQVPAEEEGKGLEGVAAEGCPSGGPAAASEPAGAAGPDNPGSSAEATVTSLPGIPSSPAPAVATFSQPPSQPQASQTLTPLAVQAAPQYCRSSGWSAGTGRVDNSYSNRGHPPRTDRRFSYGGRFQATVSQSPSSGRAEHRSPGTRASCPTGTGRLARPAPATSTVPAAVPDPSAAAAEHARHSTAAHCCLRYRPHPQACGHPPSDHPAARQLRV</sequence>
<reference evidence="2 3" key="1">
    <citation type="journal article" date="2020" name="Nature">
        <title>Six reference-quality genomes reveal evolution of bat adaptations.</title>
        <authorList>
            <person name="Jebb D."/>
            <person name="Huang Z."/>
            <person name="Pippel M."/>
            <person name="Hughes G.M."/>
            <person name="Lavrichenko K."/>
            <person name="Devanna P."/>
            <person name="Winkler S."/>
            <person name="Jermiin L.S."/>
            <person name="Skirmuntt E.C."/>
            <person name="Katzourakis A."/>
            <person name="Burkitt-Gray L."/>
            <person name="Ray D.A."/>
            <person name="Sullivan K.A.M."/>
            <person name="Roscito J.G."/>
            <person name="Kirilenko B.M."/>
            <person name="Davalos L.M."/>
            <person name="Corthals A.P."/>
            <person name="Power M.L."/>
            <person name="Jones G."/>
            <person name="Ransome R.D."/>
            <person name="Dechmann D.K.N."/>
            <person name="Locatelli A.G."/>
            <person name="Puechmaille S.J."/>
            <person name="Fedrigo O."/>
            <person name="Jarvis E.D."/>
            <person name="Hiller M."/>
            <person name="Vernes S.C."/>
            <person name="Myers E.W."/>
            <person name="Teeling E.C."/>
        </authorList>
    </citation>
    <scope>NUCLEOTIDE SEQUENCE [LARGE SCALE GENOMIC DNA]</scope>
    <source>
        <strain evidence="2">MPipKuh1</strain>
        <tissue evidence="2">Flight muscle</tissue>
    </source>
</reference>
<dbReference type="Proteomes" id="UP000558488">
    <property type="component" value="Unassembled WGS sequence"/>
</dbReference>
<evidence type="ECO:0000256" key="1">
    <source>
        <dbReference type="SAM" id="MobiDB-lite"/>
    </source>
</evidence>
<feature type="compositionally biased region" description="Low complexity" evidence="1">
    <location>
        <begin position="100"/>
        <end position="110"/>
    </location>
</feature>